<feature type="compositionally biased region" description="Basic and acidic residues" evidence="1">
    <location>
        <begin position="236"/>
        <end position="248"/>
    </location>
</feature>
<evidence type="ECO:0000313" key="2">
    <source>
        <dbReference type="EMBL" id="KAI3867042.1"/>
    </source>
</evidence>
<keyword evidence="3" id="KW-1185">Reference proteome</keyword>
<evidence type="ECO:0000313" key="3">
    <source>
        <dbReference type="Proteomes" id="UP001202328"/>
    </source>
</evidence>
<reference evidence="2" key="1">
    <citation type="submission" date="2022-04" db="EMBL/GenBank/DDBJ databases">
        <title>A functionally conserved STORR gene fusion in Papaver species that diverged 16.8 million years ago.</title>
        <authorList>
            <person name="Catania T."/>
        </authorList>
    </citation>
    <scope>NUCLEOTIDE SEQUENCE</scope>
    <source>
        <strain evidence="2">S-188037</strain>
    </source>
</reference>
<proteinExistence type="predicted"/>
<feature type="compositionally biased region" description="Basic and acidic residues" evidence="1">
    <location>
        <begin position="201"/>
        <end position="216"/>
    </location>
</feature>
<feature type="region of interest" description="Disordered" evidence="1">
    <location>
        <begin position="201"/>
        <end position="251"/>
    </location>
</feature>
<feature type="compositionally biased region" description="Polar residues" evidence="1">
    <location>
        <begin position="221"/>
        <end position="230"/>
    </location>
</feature>
<feature type="region of interest" description="Disordered" evidence="1">
    <location>
        <begin position="1"/>
        <end position="30"/>
    </location>
</feature>
<protein>
    <submittedName>
        <fullName evidence="2">Uncharacterized protein</fullName>
    </submittedName>
</protein>
<gene>
    <name evidence="2" type="ORF">MKW98_000255</name>
</gene>
<dbReference type="EMBL" id="JAJJMB010013579">
    <property type="protein sequence ID" value="KAI3867042.1"/>
    <property type="molecule type" value="Genomic_DNA"/>
</dbReference>
<sequence>MFNLKRQKFRQANENDQKAKMTAQRRRREKELEGELAKQGFQNTHMQHIIPNFLIKQHQARAEEDIRREREQRENQFITERTKARKVEGQCRRRLNEKEQQREKERKALLNIRSEASGKAMEQQEVDHINSPLDAQASAVCGGEVNLAGEPQSREQSMRQQTQSDSIILDDKEYRHRLFSEQPCTQYILGRCKARRTKAYNERKKAESASKKEPVQKVKSTKQVSATRSVAQKARRATEKEKKADMERMAASSDAVTVQKLDLVPKARARVQPETLYASLTEEEKYNILLRRGQIKEQVVMGQQDGVSIGGNAPKQNKMVRFLYES</sequence>
<comment type="caution">
    <text evidence="2">The sequence shown here is derived from an EMBL/GenBank/DDBJ whole genome shotgun (WGS) entry which is preliminary data.</text>
</comment>
<dbReference type="Proteomes" id="UP001202328">
    <property type="component" value="Unassembled WGS sequence"/>
</dbReference>
<accession>A0AAD4S671</accession>
<name>A0AAD4S671_9MAGN</name>
<evidence type="ECO:0000256" key="1">
    <source>
        <dbReference type="SAM" id="MobiDB-lite"/>
    </source>
</evidence>
<organism evidence="2 3">
    <name type="scientific">Papaver atlanticum</name>
    <dbReference type="NCBI Taxonomy" id="357466"/>
    <lineage>
        <taxon>Eukaryota</taxon>
        <taxon>Viridiplantae</taxon>
        <taxon>Streptophyta</taxon>
        <taxon>Embryophyta</taxon>
        <taxon>Tracheophyta</taxon>
        <taxon>Spermatophyta</taxon>
        <taxon>Magnoliopsida</taxon>
        <taxon>Ranunculales</taxon>
        <taxon>Papaveraceae</taxon>
        <taxon>Papaveroideae</taxon>
        <taxon>Papaver</taxon>
    </lineage>
</organism>
<dbReference type="AlphaFoldDB" id="A0AAD4S671"/>